<accession>A0A7W3P845</accession>
<dbReference type="GO" id="GO:0005886">
    <property type="term" value="C:plasma membrane"/>
    <property type="evidence" value="ECO:0007669"/>
    <property type="project" value="UniProtKB-SubCell"/>
</dbReference>
<evidence type="ECO:0000256" key="7">
    <source>
        <dbReference type="SAM" id="MobiDB-lite"/>
    </source>
</evidence>
<sequence length="337" mass="35490">MVAWRLLIDRDHVGAGVAVILAVVLLVGLGFSVLLGLRGTSPGKAALGLRVVSDATGAPIGVPAALLRQLVLGISTLPTFGLGVATLAWTAVMDPGRQRRGWHDHLTHGIVVDVRPIPELVEETPSGPRHIVNLTAMRLVPAPQAAPVPTPSRPRTRTPQQPQQPPQPPPLPPAAPPAAPPARKLQIGEPLVAPPSTPPTAPPPLPPAAMGPPTAERTVIRTDGKALARWRVSFDSGESFLVEGLALVGRRPEPRPGEPVRHLVPLRSSDMSLSKTHAQFQVAADGVLVVMDRGSTNGSILLRQGVTRELAAGKPTTLVDGDRVRFGDRTMTVAREA</sequence>
<dbReference type="SUPFAM" id="SSF49879">
    <property type="entry name" value="SMAD/FHA domain"/>
    <property type="match status" value="1"/>
</dbReference>
<reference evidence="10 11" key="1">
    <citation type="submission" date="2020-07" db="EMBL/GenBank/DDBJ databases">
        <title>Sequencing the genomes of 1000 actinobacteria strains.</title>
        <authorList>
            <person name="Klenk H.-P."/>
        </authorList>
    </citation>
    <scope>NUCLEOTIDE SEQUENCE [LARGE SCALE GENOMIC DNA]</scope>
    <source>
        <strain evidence="10 11">DSM 21349</strain>
    </source>
</reference>
<evidence type="ECO:0000256" key="3">
    <source>
        <dbReference type="ARBA" id="ARBA00022553"/>
    </source>
</evidence>
<dbReference type="CDD" id="cd00060">
    <property type="entry name" value="FHA"/>
    <property type="match status" value="1"/>
</dbReference>
<dbReference type="InterPro" id="IPR008984">
    <property type="entry name" value="SMAD_FHA_dom_sf"/>
</dbReference>
<dbReference type="PANTHER" id="PTHR36115">
    <property type="entry name" value="PROLINE-RICH ANTIGEN HOMOLOG-RELATED"/>
    <property type="match status" value="1"/>
</dbReference>
<evidence type="ECO:0000259" key="9">
    <source>
        <dbReference type="PROSITE" id="PS50006"/>
    </source>
</evidence>
<evidence type="ECO:0000313" key="10">
    <source>
        <dbReference type="EMBL" id="MBA8802016.1"/>
    </source>
</evidence>
<dbReference type="Pfam" id="PF06271">
    <property type="entry name" value="RDD"/>
    <property type="match status" value="1"/>
</dbReference>
<evidence type="ECO:0000256" key="5">
    <source>
        <dbReference type="ARBA" id="ARBA00022989"/>
    </source>
</evidence>
<evidence type="ECO:0000256" key="6">
    <source>
        <dbReference type="ARBA" id="ARBA00023136"/>
    </source>
</evidence>
<dbReference type="InterPro" id="IPR000253">
    <property type="entry name" value="FHA_dom"/>
</dbReference>
<keyword evidence="11" id="KW-1185">Reference proteome</keyword>
<dbReference type="InterPro" id="IPR010432">
    <property type="entry name" value="RDD"/>
</dbReference>
<dbReference type="PROSITE" id="PS50006">
    <property type="entry name" value="FHA_DOMAIN"/>
    <property type="match status" value="1"/>
</dbReference>
<feature type="compositionally biased region" description="Pro residues" evidence="7">
    <location>
        <begin position="192"/>
        <end position="210"/>
    </location>
</feature>
<evidence type="ECO:0000313" key="11">
    <source>
        <dbReference type="Proteomes" id="UP000580910"/>
    </source>
</evidence>
<keyword evidence="2" id="KW-1003">Cell membrane</keyword>
<proteinExistence type="predicted"/>
<feature type="compositionally biased region" description="Pro residues" evidence="7">
    <location>
        <begin position="162"/>
        <end position="180"/>
    </location>
</feature>
<dbReference type="EMBL" id="JACGXA010000001">
    <property type="protein sequence ID" value="MBA8802016.1"/>
    <property type="molecule type" value="Genomic_DNA"/>
</dbReference>
<dbReference type="Gene3D" id="2.60.200.20">
    <property type="match status" value="1"/>
</dbReference>
<dbReference type="Pfam" id="PF00498">
    <property type="entry name" value="FHA"/>
    <property type="match status" value="1"/>
</dbReference>
<evidence type="ECO:0000256" key="8">
    <source>
        <dbReference type="SAM" id="Phobius"/>
    </source>
</evidence>
<feature type="transmembrane region" description="Helical" evidence="8">
    <location>
        <begin position="12"/>
        <end position="35"/>
    </location>
</feature>
<dbReference type="Proteomes" id="UP000580910">
    <property type="component" value="Unassembled WGS sequence"/>
</dbReference>
<comment type="caution">
    <text evidence="10">The sequence shown here is derived from an EMBL/GenBank/DDBJ whole genome shotgun (WGS) entry which is preliminary data.</text>
</comment>
<keyword evidence="4 8" id="KW-0812">Transmembrane</keyword>
<keyword evidence="6 8" id="KW-0472">Membrane</keyword>
<dbReference type="PANTHER" id="PTHR36115:SF6">
    <property type="entry name" value="PROLINE-RICH ANTIGEN HOMOLOG"/>
    <property type="match status" value="1"/>
</dbReference>
<feature type="transmembrane region" description="Helical" evidence="8">
    <location>
        <begin position="72"/>
        <end position="92"/>
    </location>
</feature>
<feature type="region of interest" description="Disordered" evidence="7">
    <location>
        <begin position="142"/>
        <end position="216"/>
    </location>
</feature>
<evidence type="ECO:0000256" key="4">
    <source>
        <dbReference type="ARBA" id="ARBA00022692"/>
    </source>
</evidence>
<comment type="subcellular location">
    <subcellularLocation>
        <location evidence="1">Cell membrane</location>
        <topology evidence="1">Multi-pass membrane protein</topology>
    </subcellularLocation>
</comment>
<keyword evidence="3" id="KW-0597">Phosphoprotein</keyword>
<feature type="domain" description="FHA" evidence="9">
    <location>
        <begin position="246"/>
        <end position="306"/>
    </location>
</feature>
<keyword evidence="5 8" id="KW-1133">Transmembrane helix</keyword>
<evidence type="ECO:0000256" key="1">
    <source>
        <dbReference type="ARBA" id="ARBA00004651"/>
    </source>
</evidence>
<evidence type="ECO:0000256" key="2">
    <source>
        <dbReference type="ARBA" id="ARBA00022475"/>
    </source>
</evidence>
<dbReference type="AlphaFoldDB" id="A0A7W3P845"/>
<name>A0A7W3P845_9ACTN</name>
<dbReference type="InterPro" id="IPR051791">
    <property type="entry name" value="Pra-immunoreactive"/>
</dbReference>
<organism evidence="10 11">
    <name type="scientific">Nocardioides ginsengisegetis</name>
    <dbReference type="NCBI Taxonomy" id="661491"/>
    <lineage>
        <taxon>Bacteria</taxon>
        <taxon>Bacillati</taxon>
        <taxon>Actinomycetota</taxon>
        <taxon>Actinomycetes</taxon>
        <taxon>Propionibacteriales</taxon>
        <taxon>Nocardioidaceae</taxon>
        <taxon>Nocardioides</taxon>
    </lineage>
</organism>
<gene>
    <name evidence="10" type="ORF">FB382_000307</name>
</gene>
<protein>
    <recommendedName>
        <fullName evidence="9">FHA domain-containing protein</fullName>
    </recommendedName>
</protein>